<reference evidence="1" key="1">
    <citation type="submission" date="2014-11" db="EMBL/GenBank/DDBJ databases">
        <authorList>
            <person name="Amaro Gonzalez C."/>
        </authorList>
    </citation>
    <scope>NUCLEOTIDE SEQUENCE</scope>
</reference>
<sequence length="62" mass="6905">MWIVPGGFPLMCMMARSFYCNNMCRIRLAFPRPCVLSLCSTSLEVAVFSEEGSINLGLAELQ</sequence>
<dbReference type="EMBL" id="GBXM01022542">
    <property type="protein sequence ID" value="JAH86035.1"/>
    <property type="molecule type" value="Transcribed_RNA"/>
</dbReference>
<proteinExistence type="predicted"/>
<evidence type="ECO:0000313" key="1">
    <source>
        <dbReference type="EMBL" id="JAH86035.1"/>
    </source>
</evidence>
<reference evidence="1" key="2">
    <citation type="journal article" date="2015" name="Fish Shellfish Immunol.">
        <title>Early steps in the European eel (Anguilla anguilla)-Vibrio vulnificus interaction in the gills: Role of the RtxA13 toxin.</title>
        <authorList>
            <person name="Callol A."/>
            <person name="Pajuelo D."/>
            <person name="Ebbesson L."/>
            <person name="Teles M."/>
            <person name="MacKenzie S."/>
            <person name="Amaro C."/>
        </authorList>
    </citation>
    <scope>NUCLEOTIDE SEQUENCE</scope>
</reference>
<protein>
    <submittedName>
        <fullName evidence="1">Uncharacterized protein</fullName>
    </submittedName>
</protein>
<accession>A0A0E9W8W7</accession>
<dbReference type="AlphaFoldDB" id="A0A0E9W8W7"/>
<organism evidence="1">
    <name type="scientific">Anguilla anguilla</name>
    <name type="common">European freshwater eel</name>
    <name type="synonym">Muraena anguilla</name>
    <dbReference type="NCBI Taxonomy" id="7936"/>
    <lineage>
        <taxon>Eukaryota</taxon>
        <taxon>Metazoa</taxon>
        <taxon>Chordata</taxon>
        <taxon>Craniata</taxon>
        <taxon>Vertebrata</taxon>
        <taxon>Euteleostomi</taxon>
        <taxon>Actinopterygii</taxon>
        <taxon>Neopterygii</taxon>
        <taxon>Teleostei</taxon>
        <taxon>Anguilliformes</taxon>
        <taxon>Anguillidae</taxon>
        <taxon>Anguilla</taxon>
    </lineage>
</organism>
<name>A0A0E9W8W7_ANGAN</name>